<gene>
    <name evidence="11" type="primary">yidC</name>
    <name evidence="11" type="ORF">Q4521_21630</name>
</gene>
<feature type="domain" description="Membrane insertase YidC N-terminal" evidence="10">
    <location>
        <begin position="7"/>
        <end position="89"/>
    </location>
</feature>
<organism evidence="11 12">
    <name type="scientific">Saccharophagus degradans</name>
    <dbReference type="NCBI Taxonomy" id="86304"/>
    <lineage>
        <taxon>Bacteria</taxon>
        <taxon>Pseudomonadati</taxon>
        <taxon>Pseudomonadota</taxon>
        <taxon>Gammaproteobacteria</taxon>
        <taxon>Cellvibrionales</taxon>
        <taxon>Cellvibrionaceae</taxon>
        <taxon>Saccharophagus</taxon>
    </lineage>
</organism>
<proteinExistence type="inferred from homology"/>
<dbReference type="InterPro" id="IPR038221">
    <property type="entry name" value="YidC_periplasmic_sf"/>
</dbReference>
<keyword evidence="6" id="KW-0653">Protein transport</keyword>
<evidence type="ECO:0000256" key="5">
    <source>
        <dbReference type="ARBA" id="ARBA00022475"/>
    </source>
</evidence>
<sequence length="90" mass="10094">AKNSVAKTNNSLNSDDQFVVYLTLDQENAQNTKRFTFAKSSYLIDVEYIITNRADTPWAAKLYGQIIRDGSEPSYGYMGMRPYLGAAITT</sequence>
<evidence type="ECO:0000256" key="1">
    <source>
        <dbReference type="ARBA" id="ARBA00004651"/>
    </source>
</evidence>
<dbReference type="EMBL" id="JAUOPB010000253">
    <property type="protein sequence ID" value="MDO6425096.1"/>
    <property type="molecule type" value="Genomic_DNA"/>
</dbReference>
<evidence type="ECO:0000256" key="8">
    <source>
        <dbReference type="ARBA" id="ARBA00033245"/>
    </source>
</evidence>
<evidence type="ECO:0000259" key="10">
    <source>
        <dbReference type="Pfam" id="PF14849"/>
    </source>
</evidence>
<dbReference type="RefSeq" id="WP_303494491.1">
    <property type="nucleotide sequence ID" value="NZ_JAUOPB010000253.1"/>
</dbReference>
<keyword evidence="5" id="KW-0472">Membrane</keyword>
<accession>A0AAW7XEX6</accession>
<evidence type="ECO:0000256" key="6">
    <source>
        <dbReference type="ARBA" id="ARBA00022927"/>
    </source>
</evidence>
<dbReference type="GO" id="GO:0005886">
    <property type="term" value="C:plasma membrane"/>
    <property type="evidence" value="ECO:0007669"/>
    <property type="project" value="UniProtKB-SubCell"/>
</dbReference>
<evidence type="ECO:0000256" key="2">
    <source>
        <dbReference type="ARBA" id="ARBA00010527"/>
    </source>
</evidence>
<dbReference type="GO" id="GO:0015031">
    <property type="term" value="P:protein transport"/>
    <property type="evidence" value="ECO:0007669"/>
    <property type="project" value="UniProtKB-KW"/>
</dbReference>
<dbReference type="AlphaFoldDB" id="A0AAW7XEX6"/>
<comment type="subcellular location">
    <subcellularLocation>
        <location evidence="1">Cell membrane</location>
        <topology evidence="1">Multi-pass membrane protein</topology>
    </subcellularLocation>
</comment>
<comment type="caution">
    <text evidence="11">The sequence shown here is derived from an EMBL/GenBank/DDBJ whole genome shotgun (WGS) entry which is preliminary data.</text>
</comment>
<keyword evidence="7" id="KW-0143">Chaperone</keyword>
<reference evidence="11" key="1">
    <citation type="submission" date="2023-07" db="EMBL/GenBank/DDBJ databases">
        <title>Genome content predicts the carbon catabolic preferences of heterotrophic bacteria.</title>
        <authorList>
            <person name="Gralka M."/>
        </authorList>
    </citation>
    <scope>NUCLEOTIDE SEQUENCE</scope>
    <source>
        <strain evidence="11">I3M17_2</strain>
    </source>
</reference>
<evidence type="ECO:0000256" key="4">
    <source>
        <dbReference type="ARBA" id="ARBA00022448"/>
    </source>
</evidence>
<evidence type="ECO:0000256" key="7">
    <source>
        <dbReference type="ARBA" id="ARBA00023186"/>
    </source>
</evidence>
<evidence type="ECO:0000313" key="11">
    <source>
        <dbReference type="EMBL" id="MDO6425096.1"/>
    </source>
</evidence>
<evidence type="ECO:0000256" key="9">
    <source>
        <dbReference type="ARBA" id="ARBA00033342"/>
    </source>
</evidence>
<dbReference type="Proteomes" id="UP001169760">
    <property type="component" value="Unassembled WGS sequence"/>
</dbReference>
<dbReference type="NCBIfam" id="TIGR03593">
    <property type="entry name" value="yidC_nterm"/>
    <property type="match status" value="1"/>
</dbReference>
<feature type="non-terminal residue" evidence="11">
    <location>
        <position position="1"/>
    </location>
</feature>
<name>A0AAW7XEX6_9GAMM</name>
<feature type="non-terminal residue" evidence="11">
    <location>
        <position position="90"/>
    </location>
</feature>
<evidence type="ECO:0000256" key="3">
    <source>
        <dbReference type="ARBA" id="ARBA00015325"/>
    </source>
</evidence>
<protein>
    <recommendedName>
        <fullName evidence="3">Membrane protein insertase YidC</fullName>
    </recommendedName>
    <alternativeName>
        <fullName evidence="9">Foldase YidC</fullName>
    </alternativeName>
    <alternativeName>
        <fullName evidence="8">Membrane integrase YidC</fullName>
    </alternativeName>
</protein>
<evidence type="ECO:0000313" key="12">
    <source>
        <dbReference type="Proteomes" id="UP001169760"/>
    </source>
</evidence>
<keyword evidence="4" id="KW-0813">Transport</keyword>
<dbReference type="Gene3D" id="2.70.98.90">
    <property type="match status" value="1"/>
</dbReference>
<keyword evidence="5" id="KW-1003">Cell membrane</keyword>
<comment type="similarity">
    <text evidence="2">Belongs to the OXA1/ALB3/YidC family. Type 1 subfamily.</text>
</comment>
<dbReference type="Pfam" id="PF14849">
    <property type="entry name" value="YidC_periplas"/>
    <property type="match status" value="1"/>
</dbReference>
<dbReference type="InterPro" id="IPR028053">
    <property type="entry name" value="Membr_insert_YidC_N"/>
</dbReference>